<keyword evidence="1" id="KW-0378">Hydrolase</keyword>
<evidence type="ECO:0000313" key="5">
    <source>
        <dbReference type="Proteomes" id="UP000260943"/>
    </source>
</evidence>
<gene>
    <name evidence="4" type="ORF">DXC81_07110</name>
</gene>
<dbReference type="GO" id="GO:0006094">
    <property type="term" value="P:gluconeogenesis"/>
    <property type="evidence" value="ECO:0007669"/>
    <property type="project" value="InterPro"/>
</dbReference>
<protein>
    <submittedName>
        <fullName evidence="4">Fructose-1,6-bisphosphatase</fullName>
    </submittedName>
</protein>
<evidence type="ECO:0000256" key="3">
    <source>
        <dbReference type="ARBA" id="ARBA00023277"/>
    </source>
</evidence>
<evidence type="ECO:0000313" key="4">
    <source>
        <dbReference type="EMBL" id="RGL09654.1"/>
    </source>
</evidence>
<dbReference type="Gene3D" id="3.60.21.10">
    <property type="match status" value="1"/>
</dbReference>
<dbReference type="GO" id="GO:0042132">
    <property type="term" value="F:fructose 1,6-bisphosphate 1-phosphatase activity"/>
    <property type="evidence" value="ECO:0007669"/>
    <property type="project" value="InterPro"/>
</dbReference>
<dbReference type="Proteomes" id="UP000260943">
    <property type="component" value="Unassembled WGS sequence"/>
</dbReference>
<evidence type="ECO:0000256" key="1">
    <source>
        <dbReference type="ARBA" id="ARBA00022801"/>
    </source>
</evidence>
<dbReference type="RefSeq" id="WP_117679798.1">
    <property type="nucleotide sequence ID" value="NZ_JAQCWE010000003.1"/>
</dbReference>
<dbReference type="HAMAP" id="MF_01854">
    <property type="entry name" value="FBPase_class3"/>
    <property type="match status" value="1"/>
</dbReference>
<proteinExistence type="inferred from homology"/>
<sequence length="635" mass="72204">MVVSGCTEQTMKYLSLLSQQFPNQQAVFTEIINLQAILNLPKGTEHFMSDVHGEYEAFMHILNNCSGVVREHVDLIFEDMGARERADLCTLIYYPHEKIELARSEHKDSPTWYKTMLDQLITVARKLSSRYTRSKVRKAIPHDYAYIIDELLHTHPDENNYRVRYHERIIDSILETDSTEDFICSLAELIKRLAVDHIHLVGDIFDRGGGASKIMDRLERCHAQRLDVQWGNHDLLWMGAAAGEPACVVTVLRNNLRYGNYEILENDYGISLRSLVAFADRTYTPGEAISPLIKAVNVLLFKLEGQIIARHPEFDMEGRLLLDKMDLEAGTIELEDGTWPLVTRDFPTVDAAHPYELTCEEREIVDKLVAEFRASDHLRRHVNLLYSNGSMYLASNGNLLFHGCVPMNEDGTFSAMNCMGTWKSGRDYLDFCDSIARRAWRDGDQEALDWMWYLWIGFKSPASGRLVKTFERAYIEDKSTWSEPMDPYFTLTREEGPCDAIMREFGLYAGGHIINGHTPVKTVQGEQPIRANGKLLVIDGGFCSAYHPATGIAGYTLISSSRGMRIKAHEAFKSVEEAITRNADIQSETTSFEPHEQRIMVSDTDTGDVIRGQISDLRQLLDAYRSGLIAEHRAE</sequence>
<comment type="caution">
    <text evidence="4">The sequence shown here is derived from an EMBL/GenBank/DDBJ whole genome shotgun (WGS) entry which is preliminary data.</text>
</comment>
<keyword evidence="3" id="KW-0119">Carbohydrate metabolism</keyword>
<dbReference type="AlphaFoldDB" id="A0A3E4QS57"/>
<organism evidence="4 5">
    <name type="scientific">Collinsella tanakaei</name>
    <dbReference type="NCBI Taxonomy" id="626935"/>
    <lineage>
        <taxon>Bacteria</taxon>
        <taxon>Bacillati</taxon>
        <taxon>Actinomycetota</taxon>
        <taxon>Coriobacteriia</taxon>
        <taxon>Coriobacteriales</taxon>
        <taxon>Coriobacteriaceae</taxon>
        <taxon>Collinsella</taxon>
    </lineage>
</organism>
<dbReference type="InterPro" id="IPR009164">
    <property type="entry name" value="FBPtase_class3"/>
</dbReference>
<accession>A0A3E4QS57</accession>
<dbReference type="EMBL" id="QSRJ01000008">
    <property type="protein sequence ID" value="RGL09654.1"/>
    <property type="molecule type" value="Genomic_DNA"/>
</dbReference>
<reference evidence="4 5" key="1">
    <citation type="submission" date="2018-08" db="EMBL/GenBank/DDBJ databases">
        <title>A genome reference for cultivated species of the human gut microbiota.</title>
        <authorList>
            <person name="Zou Y."/>
            <person name="Xue W."/>
            <person name="Luo G."/>
        </authorList>
    </citation>
    <scope>NUCLEOTIDE SEQUENCE [LARGE SCALE GENOMIC DNA]</scope>
    <source>
        <strain evidence="4 5">TF08-14</strain>
    </source>
</reference>
<dbReference type="Pfam" id="PF06874">
    <property type="entry name" value="FBPase_2"/>
    <property type="match status" value="1"/>
</dbReference>
<dbReference type="InterPro" id="IPR029052">
    <property type="entry name" value="Metallo-depent_PP-like"/>
</dbReference>
<evidence type="ECO:0000256" key="2">
    <source>
        <dbReference type="ARBA" id="ARBA00023211"/>
    </source>
</evidence>
<keyword evidence="2" id="KW-0464">Manganese</keyword>
<dbReference type="SUPFAM" id="SSF56300">
    <property type="entry name" value="Metallo-dependent phosphatases"/>
    <property type="match status" value="1"/>
</dbReference>
<name>A0A3E4QS57_9ACTN</name>